<dbReference type="PRINTS" id="PR00111">
    <property type="entry name" value="ABHYDROLASE"/>
</dbReference>
<feature type="domain" description="AB hydrolase-1" evidence="1">
    <location>
        <begin position="54"/>
        <end position="282"/>
    </location>
</feature>
<evidence type="ECO:0000313" key="2">
    <source>
        <dbReference type="EMBL" id="GHG23757.1"/>
    </source>
</evidence>
<keyword evidence="2" id="KW-0378">Hydrolase</keyword>
<dbReference type="PRINTS" id="PR00412">
    <property type="entry name" value="EPOXHYDRLASE"/>
</dbReference>
<dbReference type="PANTHER" id="PTHR43798">
    <property type="entry name" value="MONOACYLGLYCEROL LIPASE"/>
    <property type="match status" value="1"/>
</dbReference>
<accession>A0ABQ3KHB8</accession>
<dbReference type="GO" id="GO:0016787">
    <property type="term" value="F:hydrolase activity"/>
    <property type="evidence" value="ECO:0007669"/>
    <property type="project" value="UniProtKB-KW"/>
</dbReference>
<gene>
    <name evidence="2" type="ORF">GCM10017567_48450</name>
</gene>
<dbReference type="Gene3D" id="3.40.50.1820">
    <property type="entry name" value="alpha/beta hydrolase"/>
    <property type="match status" value="1"/>
</dbReference>
<sequence>MTEPVHGSVCPEPARSATERALLRLHCTVLLRSKAPPSVGGMNLAYDDLGSGQPVLLVHGHPFDRSMWRPQAEHLAKSGYRVITPDLRGYGTSPTQDKTTGLDVFADDLVELADQLELASFVLGGLSMGGQIVMQLVRDHPGRVEALLLADTFAGLDTPQAKQARYDTADRITEEGMEQYAEELLPKMISKETRATRPDVETHVHRMMRNAPKEGAAAALRGRAERPDYTPTLKHIDVPTLVVVGSEDEFTPVSDAELIQREIGPSTLVVIEGAGHLPNLEREAEFNDALTTFLTSSGATS</sequence>
<name>A0ABQ3KHB8_9PSEU</name>
<evidence type="ECO:0000259" key="1">
    <source>
        <dbReference type="Pfam" id="PF00561"/>
    </source>
</evidence>
<dbReference type="PANTHER" id="PTHR43798:SF29">
    <property type="entry name" value="AB HYDROLASE-1 DOMAIN-CONTAINING PROTEIN"/>
    <property type="match status" value="1"/>
</dbReference>
<dbReference type="Proteomes" id="UP000649955">
    <property type="component" value="Unassembled WGS sequence"/>
</dbReference>
<keyword evidence="3" id="KW-1185">Reference proteome</keyword>
<dbReference type="InterPro" id="IPR000073">
    <property type="entry name" value="AB_hydrolase_1"/>
</dbReference>
<evidence type="ECO:0000313" key="3">
    <source>
        <dbReference type="Proteomes" id="UP000649955"/>
    </source>
</evidence>
<proteinExistence type="predicted"/>
<dbReference type="InterPro" id="IPR000639">
    <property type="entry name" value="Epox_hydrolase-like"/>
</dbReference>
<dbReference type="InterPro" id="IPR029058">
    <property type="entry name" value="AB_hydrolase_fold"/>
</dbReference>
<dbReference type="EMBL" id="BNAW01000023">
    <property type="protein sequence ID" value="GHG23757.1"/>
    <property type="molecule type" value="Genomic_DNA"/>
</dbReference>
<reference evidence="3" key="1">
    <citation type="journal article" date="2019" name="Int. J. Syst. Evol. Microbiol.">
        <title>The Global Catalogue of Microorganisms (GCM) 10K type strain sequencing project: providing services to taxonomists for standard genome sequencing and annotation.</title>
        <authorList>
            <consortium name="The Broad Institute Genomics Platform"/>
            <consortium name="The Broad Institute Genome Sequencing Center for Infectious Disease"/>
            <person name="Wu L."/>
            <person name="Ma J."/>
        </authorList>
    </citation>
    <scope>NUCLEOTIDE SEQUENCE [LARGE SCALE GENOMIC DNA]</scope>
    <source>
        <strain evidence="3">CGMCC 4.7680</strain>
    </source>
</reference>
<comment type="caution">
    <text evidence="2">The sequence shown here is derived from an EMBL/GenBank/DDBJ whole genome shotgun (WGS) entry which is preliminary data.</text>
</comment>
<organism evidence="2 3">
    <name type="scientific">Amycolatopsis bullii</name>
    <dbReference type="NCBI Taxonomy" id="941987"/>
    <lineage>
        <taxon>Bacteria</taxon>
        <taxon>Bacillati</taxon>
        <taxon>Actinomycetota</taxon>
        <taxon>Actinomycetes</taxon>
        <taxon>Pseudonocardiales</taxon>
        <taxon>Pseudonocardiaceae</taxon>
        <taxon>Amycolatopsis</taxon>
    </lineage>
</organism>
<dbReference type="Pfam" id="PF00561">
    <property type="entry name" value="Abhydrolase_1"/>
    <property type="match status" value="1"/>
</dbReference>
<dbReference type="SUPFAM" id="SSF53474">
    <property type="entry name" value="alpha/beta-Hydrolases"/>
    <property type="match status" value="1"/>
</dbReference>
<dbReference type="InterPro" id="IPR050266">
    <property type="entry name" value="AB_hydrolase_sf"/>
</dbReference>
<protein>
    <submittedName>
        <fullName evidence="2">Alpha/beta hydrolase</fullName>
    </submittedName>
</protein>